<evidence type="ECO:0000313" key="1">
    <source>
        <dbReference type="EMBL" id="PXX66552.1"/>
    </source>
</evidence>
<name>A0A318K8I9_9NOCA</name>
<dbReference type="Proteomes" id="UP000247569">
    <property type="component" value="Unassembled WGS sequence"/>
</dbReference>
<dbReference type="RefSeq" id="WP_373283663.1">
    <property type="nucleotide sequence ID" value="NZ_QJKF01000003.1"/>
</dbReference>
<dbReference type="InterPro" id="IPR006311">
    <property type="entry name" value="TAT_signal"/>
</dbReference>
<dbReference type="PANTHER" id="PTHR42941:SF1">
    <property type="entry name" value="SLL1037 PROTEIN"/>
    <property type="match status" value="1"/>
</dbReference>
<dbReference type="InterPro" id="IPR011852">
    <property type="entry name" value="TRAP_TAXI"/>
</dbReference>
<evidence type="ECO:0000313" key="2">
    <source>
        <dbReference type="Proteomes" id="UP000247569"/>
    </source>
</evidence>
<gene>
    <name evidence="1" type="ORF">DFR70_103301</name>
</gene>
<dbReference type="EMBL" id="QJKF01000003">
    <property type="protein sequence ID" value="PXX66552.1"/>
    <property type="molecule type" value="Genomic_DNA"/>
</dbReference>
<dbReference type="AlphaFoldDB" id="A0A318K8I9"/>
<dbReference type="Gene3D" id="3.40.190.10">
    <property type="entry name" value="Periplasmic binding protein-like II"/>
    <property type="match status" value="2"/>
</dbReference>
<accession>A0A318K8I9</accession>
<dbReference type="NCBIfam" id="TIGR02122">
    <property type="entry name" value="TRAP_TAXI"/>
    <property type="match status" value="1"/>
</dbReference>
<organism evidence="1 2">
    <name type="scientific">Nocardia tenerifensis</name>
    <dbReference type="NCBI Taxonomy" id="228006"/>
    <lineage>
        <taxon>Bacteria</taxon>
        <taxon>Bacillati</taxon>
        <taxon>Actinomycetota</taxon>
        <taxon>Actinomycetes</taxon>
        <taxon>Mycobacteriales</taxon>
        <taxon>Nocardiaceae</taxon>
        <taxon>Nocardia</taxon>
    </lineage>
</organism>
<dbReference type="SUPFAM" id="SSF53850">
    <property type="entry name" value="Periplasmic binding protein-like II"/>
    <property type="match status" value="1"/>
</dbReference>
<proteinExistence type="predicted"/>
<sequence>MVQHQAFGAKTDGRDGVVMGRRGFLALTGVAAAALAGCGPSGGGPLVRLASGEVGGFYYAFAGLLAAAAARSGNVRIERVTTSGSQENLTMLANGQVDAALALSDSVGDNVDRVLALGRVYENYLQLVVRSDSTIRSVAELRGTRVNLGADGSGAALTGARILRVAGLKPEADVRVSHRPLREAMAELTAGEADALLWAGGVPTSVLEIPKRMRLVDMGELAVPMRERFGPAYDRVEIPADAYPGGAAVHTIGVANFLLAAAAMPEDVAASIVELLVYQADSLVPTEAAGTQFLDGRSLIGTAPVPLHPGAAEVYRAWHG</sequence>
<keyword evidence="2" id="KW-1185">Reference proteome</keyword>
<evidence type="ECO:0008006" key="3">
    <source>
        <dbReference type="Google" id="ProtNLM"/>
    </source>
</evidence>
<protein>
    <recommendedName>
        <fullName evidence="3">TRAP transporter TAXI family solute receptor</fullName>
    </recommendedName>
</protein>
<dbReference type="PANTHER" id="PTHR42941">
    <property type="entry name" value="SLL1037 PROTEIN"/>
    <property type="match status" value="1"/>
</dbReference>
<dbReference type="Pfam" id="PF16868">
    <property type="entry name" value="NMT1_3"/>
    <property type="match status" value="1"/>
</dbReference>
<comment type="caution">
    <text evidence="1">The sequence shown here is derived from an EMBL/GenBank/DDBJ whole genome shotgun (WGS) entry which is preliminary data.</text>
</comment>
<reference evidence="1 2" key="1">
    <citation type="submission" date="2018-05" db="EMBL/GenBank/DDBJ databases">
        <title>Genomic Encyclopedia of Type Strains, Phase IV (KMG-IV): sequencing the most valuable type-strain genomes for metagenomic binning, comparative biology and taxonomic classification.</title>
        <authorList>
            <person name="Goeker M."/>
        </authorList>
    </citation>
    <scope>NUCLEOTIDE SEQUENCE [LARGE SCALE GENOMIC DNA]</scope>
    <source>
        <strain evidence="1 2">DSM 44704</strain>
    </source>
</reference>
<dbReference type="PROSITE" id="PS51318">
    <property type="entry name" value="TAT"/>
    <property type="match status" value="1"/>
</dbReference>